<gene>
    <name evidence="2" type="primary">LOC113392600</name>
</gene>
<proteinExistence type="predicted"/>
<evidence type="ECO:0000313" key="1">
    <source>
        <dbReference type="Proteomes" id="UP001652626"/>
    </source>
</evidence>
<keyword evidence="1" id="KW-1185">Reference proteome</keyword>
<reference evidence="2" key="1">
    <citation type="submission" date="2025-08" db="UniProtKB">
        <authorList>
            <consortium name="RefSeq"/>
        </authorList>
    </citation>
    <scope>IDENTIFICATION</scope>
    <source>
        <tissue evidence="2">Whole body</tissue>
    </source>
</reference>
<name>A0ABM4AZZ2_VANTA</name>
<evidence type="ECO:0000313" key="2">
    <source>
        <dbReference type="RefSeq" id="XP_064076865.1"/>
    </source>
</evidence>
<protein>
    <submittedName>
        <fullName evidence="2">Uncharacterized protein LOC113392600</fullName>
    </submittedName>
</protein>
<accession>A0ABM4AZZ2</accession>
<sequence length="642" mass="73566">MQNFEHRTFTLKQETNYDGIIKCDPLYEKIVIVLNSGVQEKITIAINLICALLYINDKGQTRKKSLHIYAQNMIRVSGILTSMTNLFISFMMHQDTLKAVCRGISEACRECSINQTFCSHIVPLCIRRCRGGSSDMFIVLQSLLSNHSRNMKLFHENNGMKIFTRESLQHSFCLQLLNTVVENTTNENHPVVSESSHIFEHLRYFLHRYGASNLIGQWVSIILFSYQKVLRKFGKENNNIIGIDGSTRKGKAEESHPSRHVVRNNKQNDTNVLFRNILKELIGTQSINYGRNRNTARKNNYDINFNKNTQYGPAYDTTIDEKEILRGNTRPIVNYDNLDEPIPAANNDLSFSFLFKAHQKQSLENKRCETLSCVPDSIRKKNINNNLVDLPCCNQTANNFTQSMPKIGDPLLTQEEDKDSTFYFAPPFVSTPKRNAKAFKSNSISQSSGTSVMTSAATQRQCHIKTRTNKIKNIKRTSDNKKIQNKTIGAKFIDIINGSCTTLVKSYTSFKNIFRNKEPSTCKDVSTSTTAVSTFCSNSFTNYMRKRDATSNYFDENENKTQLKREFSGEDNLSSCKTCNDTIALKQKLTNDAKLQQTVKRLKFGINMYGCDFKKISRTMWPNEHYMTPSVLYNLYRKLIIK</sequence>
<dbReference type="Proteomes" id="UP001652626">
    <property type="component" value="Chromosome 5"/>
</dbReference>
<organism evidence="1 2">
    <name type="scientific">Vanessa tameamea</name>
    <name type="common">Kamehameha butterfly</name>
    <dbReference type="NCBI Taxonomy" id="334116"/>
    <lineage>
        <taxon>Eukaryota</taxon>
        <taxon>Metazoa</taxon>
        <taxon>Ecdysozoa</taxon>
        <taxon>Arthropoda</taxon>
        <taxon>Hexapoda</taxon>
        <taxon>Insecta</taxon>
        <taxon>Pterygota</taxon>
        <taxon>Neoptera</taxon>
        <taxon>Endopterygota</taxon>
        <taxon>Lepidoptera</taxon>
        <taxon>Glossata</taxon>
        <taxon>Ditrysia</taxon>
        <taxon>Papilionoidea</taxon>
        <taxon>Nymphalidae</taxon>
        <taxon>Nymphalinae</taxon>
        <taxon>Vanessa</taxon>
    </lineage>
</organism>
<dbReference type="GeneID" id="113392600"/>
<dbReference type="RefSeq" id="XP_064076865.1">
    <property type="nucleotide sequence ID" value="XM_064220795.1"/>
</dbReference>